<comment type="caution">
    <text evidence="3">The sequence shown here is derived from an EMBL/GenBank/DDBJ whole genome shotgun (WGS) entry which is preliminary data.</text>
</comment>
<evidence type="ECO:0000259" key="2">
    <source>
        <dbReference type="SMART" id="SM00470"/>
    </source>
</evidence>
<dbReference type="PATRIC" id="fig|29311.18.peg.1409"/>
<gene>
    <name evidence="3" type="ORF">ABH38_08695</name>
</gene>
<protein>
    <recommendedName>
        <fullName evidence="2">ParB-like N-terminal domain-containing protein</fullName>
    </recommendedName>
</protein>
<dbReference type="Proteomes" id="UP000036334">
    <property type="component" value="Unassembled WGS sequence"/>
</dbReference>
<feature type="compositionally biased region" description="Polar residues" evidence="1">
    <location>
        <begin position="128"/>
        <end position="138"/>
    </location>
</feature>
<feature type="region of interest" description="Disordered" evidence="1">
    <location>
        <begin position="128"/>
        <end position="151"/>
    </location>
</feature>
<name>A0A0I9TIT7_9MYCO</name>
<feature type="region of interest" description="Disordered" evidence="1">
    <location>
        <begin position="194"/>
        <end position="215"/>
    </location>
</feature>
<evidence type="ECO:0000256" key="1">
    <source>
        <dbReference type="SAM" id="MobiDB-lite"/>
    </source>
</evidence>
<reference evidence="3 4" key="1">
    <citation type="submission" date="2015-05" db="EMBL/GenBank/DDBJ databases">
        <title>Genome sequence of Mycobacterium haemophilum.</title>
        <authorList>
            <person name="Greninger A.L."/>
            <person name="Cunningham G."/>
            <person name="Miller S."/>
        </authorList>
    </citation>
    <scope>NUCLEOTIDE SEQUENCE [LARGE SCALE GENOMIC DNA]</scope>
    <source>
        <strain evidence="4">UC1</strain>
    </source>
</reference>
<proteinExistence type="predicted"/>
<feature type="domain" description="ParB-like N-terminal" evidence="2">
    <location>
        <begin position="2"/>
        <end position="83"/>
    </location>
</feature>
<dbReference type="InterPro" id="IPR036086">
    <property type="entry name" value="ParB/Sulfiredoxin_sf"/>
</dbReference>
<feature type="compositionally biased region" description="Polar residues" evidence="1">
    <location>
        <begin position="205"/>
        <end position="214"/>
    </location>
</feature>
<dbReference type="SUPFAM" id="SSF110849">
    <property type="entry name" value="ParB/Sulfiredoxin"/>
    <property type="match status" value="1"/>
</dbReference>
<dbReference type="AlphaFoldDB" id="A0A0I9TIT7"/>
<organism evidence="3 4">
    <name type="scientific">Mycobacterium haemophilum</name>
    <dbReference type="NCBI Taxonomy" id="29311"/>
    <lineage>
        <taxon>Bacteria</taxon>
        <taxon>Bacillati</taxon>
        <taxon>Actinomycetota</taxon>
        <taxon>Actinomycetes</taxon>
        <taxon>Mycobacteriales</taxon>
        <taxon>Mycobacteriaceae</taxon>
        <taxon>Mycobacterium</taxon>
    </lineage>
</organism>
<dbReference type="EMBL" id="LDPR01000005">
    <property type="protein sequence ID" value="KLO37518.1"/>
    <property type="molecule type" value="Genomic_DNA"/>
</dbReference>
<evidence type="ECO:0000313" key="3">
    <source>
        <dbReference type="EMBL" id="KLO37518.1"/>
    </source>
</evidence>
<keyword evidence="4" id="KW-1185">Reference proteome</keyword>
<sequence length="330" mass="35847">MAVSRLQGHLSARTKGLNDSHVKVLAQCADRLPPIVVHKNSLRVIDGLHRLRVAELSGQDEIDVALFDGSEEEAFALSVLLNVRHGLPLPIDDRKKAAARILLDNPDWSDRFVASLVGLSHKTISSMRGCSTGDNRQLNGRMGRDGKVRPIDPAGGRLRAAELLVENPGLPLRQLARAADISVSTARDVRLRLSKGDDPVPNRLRGSTSGTGSQLVADDQCTAGHEEMAPPPGVREPWAASSPVQHRSIPFDLLLERLKKDPAVRFNEPGRNLIRQLVATHFAVTTCHQVLSFAPAHCLATVTQLAQTHAEAWQQLAARADAMAEMNQAL</sequence>
<dbReference type="SMART" id="SM00470">
    <property type="entry name" value="ParB"/>
    <property type="match status" value="1"/>
</dbReference>
<accession>A0A0I9TIT7</accession>
<evidence type="ECO:0000313" key="4">
    <source>
        <dbReference type="Proteomes" id="UP000036334"/>
    </source>
</evidence>
<dbReference type="InterPro" id="IPR003115">
    <property type="entry name" value="ParB_N"/>
</dbReference>